<keyword evidence="1 6" id="KW-0645">Protease</keyword>
<dbReference type="InterPro" id="IPR001915">
    <property type="entry name" value="Peptidase_M48"/>
</dbReference>
<comment type="similarity">
    <text evidence="6">Belongs to the peptidase M48 family.</text>
</comment>
<dbReference type="CDD" id="cd07326">
    <property type="entry name" value="M56_BlaR1_MecR1_like"/>
    <property type="match status" value="1"/>
</dbReference>
<evidence type="ECO:0000256" key="5">
    <source>
        <dbReference type="ARBA" id="ARBA00023049"/>
    </source>
</evidence>
<feature type="transmembrane region" description="Helical" evidence="7">
    <location>
        <begin position="33"/>
        <end position="56"/>
    </location>
</feature>
<evidence type="ECO:0000313" key="10">
    <source>
        <dbReference type="Proteomes" id="UP001596157"/>
    </source>
</evidence>
<name>A0ABW0ERA1_9PSEU</name>
<dbReference type="InterPro" id="IPR052173">
    <property type="entry name" value="Beta-lactam_resp_regulator"/>
</dbReference>
<reference evidence="10" key="1">
    <citation type="journal article" date="2019" name="Int. J. Syst. Evol. Microbiol.">
        <title>The Global Catalogue of Microorganisms (GCM) 10K type strain sequencing project: providing services to taxonomists for standard genome sequencing and annotation.</title>
        <authorList>
            <consortium name="The Broad Institute Genomics Platform"/>
            <consortium name="The Broad Institute Genome Sequencing Center for Infectious Disease"/>
            <person name="Wu L."/>
            <person name="Ma J."/>
        </authorList>
    </citation>
    <scope>NUCLEOTIDE SEQUENCE [LARGE SCALE GENOMIC DNA]</scope>
    <source>
        <strain evidence="10">CCUG 59778</strain>
    </source>
</reference>
<dbReference type="EMBL" id="JBHSKF010000006">
    <property type="protein sequence ID" value="MFC5288426.1"/>
    <property type="molecule type" value="Genomic_DNA"/>
</dbReference>
<evidence type="ECO:0000256" key="6">
    <source>
        <dbReference type="RuleBase" id="RU003983"/>
    </source>
</evidence>
<keyword evidence="2" id="KW-0479">Metal-binding</keyword>
<proteinExistence type="inferred from homology"/>
<evidence type="ECO:0000313" key="9">
    <source>
        <dbReference type="EMBL" id="MFC5288426.1"/>
    </source>
</evidence>
<keyword evidence="10" id="KW-1185">Reference proteome</keyword>
<comment type="caution">
    <text evidence="9">The sequence shown here is derived from an EMBL/GenBank/DDBJ whole genome shotgun (WGS) entry which is preliminary data.</text>
</comment>
<keyword evidence="7" id="KW-1133">Transmembrane helix</keyword>
<dbReference type="Proteomes" id="UP001596157">
    <property type="component" value="Unassembled WGS sequence"/>
</dbReference>
<gene>
    <name evidence="9" type="ORF">ACFPM7_15300</name>
</gene>
<keyword evidence="7" id="KW-0472">Membrane</keyword>
<keyword evidence="7" id="KW-0812">Transmembrane</keyword>
<comment type="cofactor">
    <cofactor evidence="6">
        <name>Zn(2+)</name>
        <dbReference type="ChEBI" id="CHEBI:29105"/>
    </cofactor>
    <text evidence="6">Binds 1 zinc ion per subunit.</text>
</comment>
<organism evidence="9 10">
    <name type="scientific">Actinokineospora guangxiensis</name>
    <dbReference type="NCBI Taxonomy" id="1490288"/>
    <lineage>
        <taxon>Bacteria</taxon>
        <taxon>Bacillati</taxon>
        <taxon>Actinomycetota</taxon>
        <taxon>Actinomycetes</taxon>
        <taxon>Pseudonocardiales</taxon>
        <taxon>Pseudonocardiaceae</taxon>
        <taxon>Actinokineospora</taxon>
    </lineage>
</organism>
<evidence type="ECO:0000256" key="1">
    <source>
        <dbReference type="ARBA" id="ARBA00022670"/>
    </source>
</evidence>
<protein>
    <submittedName>
        <fullName evidence="9">M56 family metallopeptidase</fullName>
    </submittedName>
</protein>
<evidence type="ECO:0000259" key="8">
    <source>
        <dbReference type="Pfam" id="PF01435"/>
    </source>
</evidence>
<keyword evidence="5 6" id="KW-0482">Metalloprotease</keyword>
<dbReference type="Pfam" id="PF01435">
    <property type="entry name" value="Peptidase_M48"/>
    <property type="match status" value="1"/>
</dbReference>
<evidence type="ECO:0000256" key="4">
    <source>
        <dbReference type="ARBA" id="ARBA00022833"/>
    </source>
</evidence>
<dbReference type="PANTHER" id="PTHR34978:SF3">
    <property type="entry name" value="SLR0241 PROTEIN"/>
    <property type="match status" value="1"/>
</dbReference>
<feature type="transmembrane region" description="Helical" evidence="7">
    <location>
        <begin position="6"/>
        <end position="26"/>
    </location>
</feature>
<feature type="transmembrane region" description="Helical" evidence="7">
    <location>
        <begin position="68"/>
        <end position="86"/>
    </location>
</feature>
<dbReference type="RefSeq" id="WP_378248275.1">
    <property type="nucleotide sequence ID" value="NZ_JBHSKF010000006.1"/>
</dbReference>
<feature type="domain" description="Peptidase M48" evidence="8">
    <location>
        <begin position="118"/>
        <end position="185"/>
    </location>
</feature>
<keyword evidence="4 6" id="KW-0862">Zinc</keyword>
<evidence type="ECO:0000256" key="7">
    <source>
        <dbReference type="SAM" id="Phobius"/>
    </source>
</evidence>
<dbReference type="PANTHER" id="PTHR34978">
    <property type="entry name" value="POSSIBLE SENSOR-TRANSDUCER PROTEIN BLAR"/>
    <property type="match status" value="1"/>
</dbReference>
<evidence type="ECO:0000256" key="3">
    <source>
        <dbReference type="ARBA" id="ARBA00022801"/>
    </source>
</evidence>
<keyword evidence="3 6" id="KW-0378">Hydrolase</keyword>
<sequence length="297" mass="31620">MTALELVVFAVVLVVATTTAITRTTWPYRAPCAALVFWAAGLAAAGSALVLAVVVLFADPHPYRGVTAYFGVAGAIAITAAGWLAVRIIRRFLAMICAARPRRQRHSDLLDLFATALPGHSDVSVLNHDTPLAYCVPGLPTHRVVVSNGLLTTLTAPELDAVLAHERHHLAGRHHLVTHLGDALAATLPRWRAAPHLVTRLAELVEMCADCAARRHAGNHATARALIALSNMPSLTDTLPASGRAVQVRLRHLLLDTRCCRSPRAVTIFGLAGTTAVAPILGTAVVLITELCMWVCV</sequence>
<dbReference type="Gene3D" id="3.30.2010.10">
    <property type="entry name" value="Metalloproteases ('zincins'), catalytic domain"/>
    <property type="match status" value="1"/>
</dbReference>
<evidence type="ECO:0000256" key="2">
    <source>
        <dbReference type="ARBA" id="ARBA00022723"/>
    </source>
</evidence>
<accession>A0ABW0ERA1</accession>
<feature type="transmembrane region" description="Helical" evidence="7">
    <location>
        <begin position="265"/>
        <end position="288"/>
    </location>
</feature>